<name>A0ABP7ES34_9GAMM</name>
<gene>
    <name evidence="2" type="ORF">GCM10022421_34610</name>
</gene>
<comment type="caution">
    <text evidence="2">The sequence shown here is derived from an EMBL/GenBank/DDBJ whole genome shotgun (WGS) entry which is preliminary data.</text>
</comment>
<accession>A0ABP7ES34</accession>
<dbReference type="EMBL" id="BAABDS010000052">
    <property type="protein sequence ID" value="GAA3722930.1"/>
    <property type="molecule type" value="Genomic_DNA"/>
</dbReference>
<protein>
    <recommendedName>
        <fullName evidence="4">Amidohydrolase 3 domain-containing protein</fullName>
    </recommendedName>
</protein>
<evidence type="ECO:0008006" key="4">
    <source>
        <dbReference type="Google" id="ProtNLM"/>
    </source>
</evidence>
<dbReference type="PANTHER" id="PTHR22642">
    <property type="entry name" value="IMIDAZOLONEPROPIONASE"/>
    <property type="match status" value="1"/>
</dbReference>
<dbReference type="Gene3D" id="2.30.40.10">
    <property type="entry name" value="Urease, subunit C, domain 1"/>
    <property type="match status" value="1"/>
</dbReference>
<organism evidence="2 3">
    <name type="scientific">Oceanisphaera sediminis</name>
    <dbReference type="NCBI Taxonomy" id="981381"/>
    <lineage>
        <taxon>Bacteria</taxon>
        <taxon>Pseudomonadati</taxon>
        <taxon>Pseudomonadota</taxon>
        <taxon>Gammaproteobacteria</taxon>
        <taxon>Aeromonadales</taxon>
        <taxon>Aeromonadaceae</taxon>
        <taxon>Oceanisphaera</taxon>
    </lineage>
</organism>
<keyword evidence="3" id="KW-1185">Reference proteome</keyword>
<dbReference type="PANTHER" id="PTHR22642:SF2">
    <property type="entry name" value="PROTEIN LONG AFTER FAR-RED 3"/>
    <property type="match status" value="1"/>
</dbReference>
<keyword evidence="1" id="KW-0732">Signal</keyword>
<dbReference type="SUPFAM" id="SSF51338">
    <property type="entry name" value="Composite domain of metallo-dependent hydrolases"/>
    <property type="match status" value="1"/>
</dbReference>
<reference evidence="3" key="1">
    <citation type="journal article" date="2019" name="Int. J. Syst. Evol. Microbiol.">
        <title>The Global Catalogue of Microorganisms (GCM) 10K type strain sequencing project: providing services to taxonomists for standard genome sequencing and annotation.</title>
        <authorList>
            <consortium name="The Broad Institute Genomics Platform"/>
            <consortium name="The Broad Institute Genome Sequencing Center for Infectious Disease"/>
            <person name="Wu L."/>
            <person name="Ma J."/>
        </authorList>
    </citation>
    <scope>NUCLEOTIDE SEQUENCE [LARGE SCALE GENOMIC DNA]</scope>
    <source>
        <strain evidence="3">JCM 17329</strain>
    </source>
</reference>
<feature type="chain" id="PRO_5046028685" description="Amidohydrolase 3 domain-containing protein" evidence="1">
    <location>
        <begin position="23"/>
        <end position="109"/>
    </location>
</feature>
<sequence>MDMENVLRKVSCLALAMAPLMAFDVAASQDGTAETIYHNAKVVTVNDSFEIAEAVAVKNGHIMAVGSNSQIQELASTETKLVDLHGKTLLPGFYDGHIHVGTRGRSQSL</sequence>
<evidence type="ECO:0000313" key="2">
    <source>
        <dbReference type="EMBL" id="GAA3722930.1"/>
    </source>
</evidence>
<evidence type="ECO:0000256" key="1">
    <source>
        <dbReference type="SAM" id="SignalP"/>
    </source>
</evidence>
<dbReference type="Proteomes" id="UP001501479">
    <property type="component" value="Unassembled WGS sequence"/>
</dbReference>
<feature type="signal peptide" evidence="1">
    <location>
        <begin position="1"/>
        <end position="22"/>
    </location>
</feature>
<proteinExistence type="predicted"/>
<dbReference type="InterPro" id="IPR011059">
    <property type="entry name" value="Metal-dep_hydrolase_composite"/>
</dbReference>
<evidence type="ECO:0000313" key="3">
    <source>
        <dbReference type="Proteomes" id="UP001501479"/>
    </source>
</evidence>
<dbReference type="RefSeq" id="WP_344966034.1">
    <property type="nucleotide sequence ID" value="NZ_BAABDS010000052.1"/>
</dbReference>